<evidence type="ECO:0000313" key="1">
    <source>
        <dbReference type="EMBL" id="GAA3876069.1"/>
    </source>
</evidence>
<organism evidence="1 2">
    <name type="scientific">Celeribacter arenosi</name>
    <dbReference type="NCBI Taxonomy" id="792649"/>
    <lineage>
        <taxon>Bacteria</taxon>
        <taxon>Pseudomonadati</taxon>
        <taxon>Pseudomonadota</taxon>
        <taxon>Alphaproteobacteria</taxon>
        <taxon>Rhodobacterales</taxon>
        <taxon>Roseobacteraceae</taxon>
        <taxon>Celeribacter</taxon>
    </lineage>
</organism>
<dbReference type="EMBL" id="BAABDF010000007">
    <property type="protein sequence ID" value="GAA3876069.1"/>
    <property type="molecule type" value="Genomic_DNA"/>
</dbReference>
<gene>
    <name evidence="1" type="ORF">GCM10022404_27270</name>
</gene>
<protein>
    <recommendedName>
        <fullName evidence="3">Transposase</fullName>
    </recommendedName>
</protein>
<comment type="caution">
    <text evidence="1">The sequence shown here is derived from an EMBL/GenBank/DDBJ whole genome shotgun (WGS) entry which is preliminary data.</text>
</comment>
<reference evidence="2" key="1">
    <citation type="journal article" date="2019" name="Int. J. Syst. Evol. Microbiol.">
        <title>The Global Catalogue of Microorganisms (GCM) 10K type strain sequencing project: providing services to taxonomists for standard genome sequencing and annotation.</title>
        <authorList>
            <consortium name="The Broad Institute Genomics Platform"/>
            <consortium name="The Broad Institute Genome Sequencing Center for Infectious Disease"/>
            <person name="Wu L."/>
            <person name="Ma J."/>
        </authorList>
    </citation>
    <scope>NUCLEOTIDE SEQUENCE [LARGE SCALE GENOMIC DNA]</scope>
    <source>
        <strain evidence="2">JCM 17190</strain>
    </source>
</reference>
<name>A0ABP7KHH4_9RHOB</name>
<evidence type="ECO:0008006" key="3">
    <source>
        <dbReference type="Google" id="ProtNLM"/>
    </source>
</evidence>
<dbReference type="Proteomes" id="UP001399917">
    <property type="component" value="Unassembled WGS sequence"/>
</dbReference>
<sequence>MFVKDMAAVSITPVDIGVTAMLRLVKAMGAPLTAAALNRQDYARPKGRPIKDT</sequence>
<proteinExistence type="predicted"/>
<keyword evidence="2" id="KW-1185">Reference proteome</keyword>
<evidence type="ECO:0000313" key="2">
    <source>
        <dbReference type="Proteomes" id="UP001399917"/>
    </source>
</evidence>
<accession>A0ABP7KHH4</accession>